<evidence type="ECO:0000313" key="10">
    <source>
        <dbReference type="EMBL" id="MDS1271587.1"/>
    </source>
</evidence>
<feature type="compositionally biased region" description="Basic and acidic residues" evidence="8">
    <location>
        <begin position="363"/>
        <end position="376"/>
    </location>
</feature>
<dbReference type="PANTHER" id="PTHR43289:SF6">
    <property type="entry name" value="SERINE_THREONINE-PROTEIN KINASE NEKL-3"/>
    <property type="match status" value="1"/>
</dbReference>
<dbReference type="InterPro" id="IPR000719">
    <property type="entry name" value="Prot_kinase_dom"/>
</dbReference>
<dbReference type="PROSITE" id="PS50011">
    <property type="entry name" value="PROTEIN_KINASE_DOM"/>
    <property type="match status" value="1"/>
</dbReference>
<keyword evidence="5 10" id="KW-0418">Kinase</keyword>
<dbReference type="GO" id="GO:0004674">
    <property type="term" value="F:protein serine/threonine kinase activity"/>
    <property type="evidence" value="ECO:0007669"/>
    <property type="project" value="UniProtKB-EC"/>
</dbReference>
<evidence type="ECO:0000256" key="7">
    <source>
        <dbReference type="PROSITE-ProRule" id="PRU10141"/>
    </source>
</evidence>
<evidence type="ECO:0000313" key="11">
    <source>
        <dbReference type="Proteomes" id="UP001250214"/>
    </source>
</evidence>
<dbReference type="PANTHER" id="PTHR43289">
    <property type="entry name" value="MITOGEN-ACTIVATED PROTEIN KINASE KINASE KINASE 20-RELATED"/>
    <property type="match status" value="1"/>
</dbReference>
<dbReference type="EC" id="2.7.11.1" evidence="1"/>
<dbReference type="InterPro" id="IPR011990">
    <property type="entry name" value="TPR-like_helical_dom_sf"/>
</dbReference>
<dbReference type="InterPro" id="IPR008271">
    <property type="entry name" value="Ser/Thr_kinase_AS"/>
</dbReference>
<feature type="region of interest" description="Disordered" evidence="8">
    <location>
        <begin position="312"/>
        <end position="376"/>
    </location>
</feature>
<keyword evidence="11" id="KW-1185">Reference proteome</keyword>
<feature type="compositionally biased region" description="Pro residues" evidence="8">
    <location>
        <begin position="320"/>
        <end position="354"/>
    </location>
</feature>
<gene>
    <name evidence="10" type="ORF">RIF23_14930</name>
</gene>
<keyword evidence="3 10" id="KW-0808">Transferase</keyword>
<evidence type="ECO:0000259" key="9">
    <source>
        <dbReference type="PROSITE" id="PS50011"/>
    </source>
</evidence>
<keyword evidence="4 7" id="KW-0547">Nucleotide-binding</keyword>
<evidence type="ECO:0000256" key="3">
    <source>
        <dbReference type="ARBA" id="ARBA00022679"/>
    </source>
</evidence>
<proteinExistence type="predicted"/>
<dbReference type="InterPro" id="IPR011009">
    <property type="entry name" value="Kinase-like_dom_sf"/>
</dbReference>
<comment type="caution">
    <text evidence="10">The sequence shown here is derived from an EMBL/GenBank/DDBJ whole genome shotgun (WGS) entry which is preliminary data.</text>
</comment>
<feature type="binding site" evidence="7">
    <location>
        <position position="47"/>
    </location>
    <ligand>
        <name>ATP</name>
        <dbReference type="ChEBI" id="CHEBI:30616"/>
    </ligand>
</feature>
<evidence type="ECO:0000256" key="2">
    <source>
        <dbReference type="ARBA" id="ARBA00022527"/>
    </source>
</evidence>
<name>A0ABU2H8F6_9ACTN</name>
<dbReference type="RefSeq" id="WP_310913133.1">
    <property type="nucleotide sequence ID" value="NZ_JAVLVT010000006.1"/>
</dbReference>
<dbReference type="InterPro" id="IPR017441">
    <property type="entry name" value="Protein_kinase_ATP_BS"/>
</dbReference>
<evidence type="ECO:0000256" key="5">
    <source>
        <dbReference type="ARBA" id="ARBA00022777"/>
    </source>
</evidence>
<organism evidence="10 11">
    <name type="scientific">Lipingzhangella rawalii</name>
    <dbReference type="NCBI Taxonomy" id="2055835"/>
    <lineage>
        <taxon>Bacteria</taxon>
        <taxon>Bacillati</taxon>
        <taxon>Actinomycetota</taxon>
        <taxon>Actinomycetes</taxon>
        <taxon>Streptosporangiales</taxon>
        <taxon>Nocardiopsidaceae</taxon>
        <taxon>Lipingzhangella</taxon>
    </lineage>
</organism>
<evidence type="ECO:0000256" key="6">
    <source>
        <dbReference type="ARBA" id="ARBA00022840"/>
    </source>
</evidence>
<feature type="domain" description="Protein kinase" evidence="9">
    <location>
        <begin position="18"/>
        <end position="279"/>
    </location>
</feature>
<keyword evidence="6 7" id="KW-0067">ATP-binding</keyword>
<dbReference type="SMART" id="SM00220">
    <property type="entry name" value="S_TKc"/>
    <property type="match status" value="1"/>
</dbReference>
<accession>A0ABU2H8F6</accession>
<evidence type="ECO:0000256" key="1">
    <source>
        <dbReference type="ARBA" id="ARBA00012513"/>
    </source>
</evidence>
<evidence type="ECO:0000256" key="4">
    <source>
        <dbReference type="ARBA" id="ARBA00022741"/>
    </source>
</evidence>
<protein>
    <recommendedName>
        <fullName evidence="1">non-specific serine/threonine protein kinase</fullName>
        <ecNumber evidence="1">2.7.11.1</ecNumber>
    </recommendedName>
</protein>
<dbReference type="SUPFAM" id="SSF56112">
    <property type="entry name" value="Protein kinase-like (PK-like)"/>
    <property type="match status" value="1"/>
</dbReference>
<dbReference type="EMBL" id="JAVLVT010000006">
    <property type="protein sequence ID" value="MDS1271587.1"/>
    <property type="molecule type" value="Genomic_DNA"/>
</dbReference>
<dbReference type="CDD" id="cd14014">
    <property type="entry name" value="STKc_PknB_like"/>
    <property type="match status" value="1"/>
</dbReference>
<evidence type="ECO:0000256" key="8">
    <source>
        <dbReference type="SAM" id="MobiDB-lite"/>
    </source>
</evidence>
<dbReference type="SUPFAM" id="SSF48452">
    <property type="entry name" value="TPR-like"/>
    <property type="match status" value="1"/>
</dbReference>
<dbReference type="Gene3D" id="3.30.200.20">
    <property type="entry name" value="Phosphorylase Kinase, domain 1"/>
    <property type="match status" value="1"/>
</dbReference>
<sequence length="553" mass="59648">MLDDPPASPVDGFDDRYQLEELPLGRGGMGEVHEGYDRRLGRMVAVKFVRVPDGDPDPDLIRRFKRESRITARLRHPGVPAVYDSGVHEGQPYLVMERVEGISIADLIAESGRLPLGWAAAIGAQTCAVLAAAHAASLVHRDLKPDNLVLEPAGTVKVLDFGLATGEGVPELSRITQSGQALGTPAYMAPEQIQDGQSSARTDLYALGCTLFEMLTGQRPFAGATSYALMIKQVSDPPTPVRQIRPEIPTELANTVAQLLEKSPTDRPTDANIAYSSLLRFATELPPMPGVLAPPEQPSPLRMYAAAVNRIPGPVGTTPASPPVTQPPHHPSEQPPPPTPSPATPPAPSAPPAPTVATPSHPAPERSGTEHSEITDVRNRASALVRESRYSQAGALLGNAVAQARRSGTPLDPELVNLWWDWANVLFEGGDYHSAAPAFESLASVLSEHGSANMDLVFRCRRQHATCLALAGETQRALDLLRRLLADEQRILGAGDERPLELRRQIGMLLLRLGAPETRQVLRELLDDLVRLRGADHPSVRRVRALLERAPTG</sequence>
<dbReference type="Gene3D" id="1.25.40.10">
    <property type="entry name" value="Tetratricopeptide repeat domain"/>
    <property type="match status" value="1"/>
</dbReference>
<dbReference type="PROSITE" id="PS00108">
    <property type="entry name" value="PROTEIN_KINASE_ST"/>
    <property type="match status" value="1"/>
</dbReference>
<dbReference type="Pfam" id="PF00069">
    <property type="entry name" value="Pkinase"/>
    <property type="match status" value="1"/>
</dbReference>
<keyword evidence="2" id="KW-0723">Serine/threonine-protein kinase</keyword>
<reference evidence="11" key="1">
    <citation type="submission" date="2023-07" db="EMBL/GenBank/DDBJ databases">
        <title>Novel species in the genus Lipingzhangella isolated from Sambhar Salt Lake.</title>
        <authorList>
            <person name="Jiya N."/>
            <person name="Kajale S."/>
            <person name="Sharma A."/>
        </authorList>
    </citation>
    <scope>NUCLEOTIDE SEQUENCE [LARGE SCALE GENOMIC DNA]</scope>
    <source>
        <strain evidence="11">LS1_29</strain>
    </source>
</reference>
<dbReference type="Proteomes" id="UP001250214">
    <property type="component" value="Unassembled WGS sequence"/>
</dbReference>
<dbReference type="PROSITE" id="PS00107">
    <property type="entry name" value="PROTEIN_KINASE_ATP"/>
    <property type="match status" value="1"/>
</dbReference>
<dbReference type="Gene3D" id="1.10.510.10">
    <property type="entry name" value="Transferase(Phosphotransferase) domain 1"/>
    <property type="match status" value="1"/>
</dbReference>